<evidence type="ECO:0000313" key="1">
    <source>
        <dbReference type="EMBL" id="RAV09190.1"/>
    </source>
</evidence>
<evidence type="ECO:0000313" key="2">
    <source>
        <dbReference type="Proteomes" id="UP000250369"/>
    </source>
</evidence>
<gene>
    <name evidence="1" type="ORF">DQG23_39870</name>
</gene>
<dbReference type="InterPro" id="IPR027417">
    <property type="entry name" value="P-loop_NTPase"/>
</dbReference>
<sequence length="338" mass="38717">MQNTKLIMIEGIPGSGKSTTAQRISHILQRKGGNLKWWYEEEQGHPVYIYDDYTSMQTIVDELSSGNYRKVIDMALKRWQEFVEFVQSSSDIVIVDSCLFGYLTWSLFPFEVPKQEIEQYVKDVERMIQPLNPHIIYFYQTDIGAALKKICTRRGGDTEKNFIRSATQSPYGKSRGLNGFEGMVAYWRDYRDITDGAFQGLAFPKIAIDNSEGNWPQYNAKISEFLGIDRFDEALTVQQNLLHLIGSYRAEKDGSPDCMIQFESGNLIADGLPQVWAKSTLIPKSSNVFDVQSLPFQVRFVEDDSIRMYVTGPTLLDGPVDYKYIKKRELEEVVALQN</sequence>
<accession>A0A329LPM2</accession>
<dbReference type="EMBL" id="QMFB01000052">
    <property type="protein sequence ID" value="RAV09190.1"/>
    <property type="molecule type" value="Genomic_DNA"/>
</dbReference>
<protein>
    <submittedName>
        <fullName evidence="1">Uncharacterized protein</fullName>
    </submittedName>
</protein>
<dbReference type="OrthoDB" id="8211253at2"/>
<proteinExistence type="predicted"/>
<dbReference type="Proteomes" id="UP000250369">
    <property type="component" value="Unassembled WGS sequence"/>
</dbReference>
<dbReference type="SUPFAM" id="SSF52540">
    <property type="entry name" value="P-loop containing nucleoside triphosphate hydrolases"/>
    <property type="match status" value="1"/>
</dbReference>
<reference evidence="1 2" key="1">
    <citation type="journal article" date="2009" name="Int. J. Syst. Evol. Microbiol.">
        <title>Paenibacillus contaminans sp. nov., isolated from a contaminated laboratory plate.</title>
        <authorList>
            <person name="Chou J.H."/>
            <person name="Lee J.H."/>
            <person name="Lin M.C."/>
            <person name="Chang P.S."/>
            <person name="Arun A.B."/>
            <person name="Young C.C."/>
            <person name="Chen W.M."/>
        </authorList>
    </citation>
    <scope>NUCLEOTIDE SEQUENCE [LARGE SCALE GENOMIC DNA]</scope>
    <source>
        <strain evidence="1 2">CKOBP-6</strain>
    </source>
</reference>
<dbReference type="AlphaFoldDB" id="A0A329LPM2"/>
<dbReference type="RefSeq" id="WP_113036623.1">
    <property type="nucleotide sequence ID" value="NZ_QMFB01000052.1"/>
</dbReference>
<comment type="caution">
    <text evidence="1">The sequence shown here is derived from an EMBL/GenBank/DDBJ whole genome shotgun (WGS) entry which is preliminary data.</text>
</comment>
<organism evidence="1 2">
    <name type="scientific">Paenibacillus contaminans</name>
    <dbReference type="NCBI Taxonomy" id="450362"/>
    <lineage>
        <taxon>Bacteria</taxon>
        <taxon>Bacillati</taxon>
        <taxon>Bacillota</taxon>
        <taxon>Bacilli</taxon>
        <taxon>Bacillales</taxon>
        <taxon>Paenibacillaceae</taxon>
        <taxon>Paenibacillus</taxon>
    </lineage>
</organism>
<keyword evidence="2" id="KW-1185">Reference proteome</keyword>
<dbReference type="Gene3D" id="3.40.50.300">
    <property type="entry name" value="P-loop containing nucleotide triphosphate hydrolases"/>
    <property type="match status" value="1"/>
</dbReference>
<name>A0A329LPM2_9BACL</name>